<protein>
    <submittedName>
        <fullName evidence="1">Uncharacterized protein</fullName>
    </submittedName>
</protein>
<accession>A0ACB7J3E8</accession>
<organism evidence="1 2">
    <name type="scientific">Pleurotus cornucopiae</name>
    <name type="common">Cornucopia mushroom</name>
    <dbReference type="NCBI Taxonomy" id="5321"/>
    <lineage>
        <taxon>Eukaryota</taxon>
        <taxon>Fungi</taxon>
        <taxon>Dikarya</taxon>
        <taxon>Basidiomycota</taxon>
        <taxon>Agaricomycotina</taxon>
        <taxon>Agaricomycetes</taxon>
        <taxon>Agaricomycetidae</taxon>
        <taxon>Agaricales</taxon>
        <taxon>Pleurotineae</taxon>
        <taxon>Pleurotaceae</taxon>
        <taxon>Pleurotus</taxon>
    </lineage>
</organism>
<proteinExistence type="predicted"/>
<comment type="caution">
    <text evidence="1">The sequence shown here is derived from an EMBL/GenBank/DDBJ whole genome shotgun (WGS) entry which is preliminary data.</text>
</comment>
<sequence>MMSPTTENRHAKVTTGDAPDDLRHWASCHPFTQQVRLDPIRVSKGSEPDALNWLELRLHLAQVSRMELSSSYPSMIIEVIIPSSDPDEIDKAGLGAFAGFTSEWWSGKARLSQIVEVAEECASSGREKTFCALNSGPHDDDVWCIDPRGILTFCLCKETYETLGLVGKKLPFKGCPERYVIALPLQKDVVTVKNRAKCQAAVKIWDASRGNNLFDVHVYAEDTTMLERLPGLKKNTSVPQLTKTDNIHVPAMQLTHRPLNPQTKNQTEEYEEELEDWAAETSELFEWVGLACLGSQRLQANDRADPYIAVYEPPSPSHTGNVMHLRWRGLLPPQFVQQVIDAILNWSKSSPSTTSLPFVSITAHSFLTSPVTYLPPTSSSDATKRPPFRLPRADGEDTYCIIVKPVGGKGQSDGKARGEETGAVVGSEGLAAQDQSLCSWTMIESIGHWDARWG</sequence>
<dbReference type="EMBL" id="WQMT02000004">
    <property type="protein sequence ID" value="KAG9224098.1"/>
    <property type="molecule type" value="Genomic_DNA"/>
</dbReference>
<gene>
    <name evidence="1" type="ORF">CCMSSC00406_0006766</name>
</gene>
<name>A0ACB7J3E8_PLECO</name>
<keyword evidence="2" id="KW-1185">Reference proteome</keyword>
<evidence type="ECO:0000313" key="2">
    <source>
        <dbReference type="Proteomes" id="UP000824881"/>
    </source>
</evidence>
<evidence type="ECO:0000313" key="1">
    <source>
        <dbReference type="EMBL" id="KAG9224098.1"/>
    </source>
</evidence>
<dbReference type="Proteomes" id="UP000824881">
    <property type="component" value="Unassembled WGS sequence"/>
</dbReference>
<reference evidence="1 2" key="1">
    <citation type="journal article" date="2021" name="Appl. Environ. Microbiol.">
        <title>Genetic linkage and physical mapping for an oyster mushroom Pleurotus cornucopiae and QTL analysis for the trait cap color.</title>
        <authorList>
            <person name="Zhang Y."/>
            <person name="Gao W."/>
            <person name="Sonnenberg A."/>
            <person name="Chen Q."/>
            <person name="Zhang J."/>
            <person name="Huang C."/>
        </authorList>
    </citation>
    <scope>NUCLEOTIDE SEQUENCE [LARGE SCALE GENOMIC DNA]</scope>
    <source>
        <strain evidence="1">CCMSSC00406</strain>
    </source>
</reference>